<dbReference type="EMBL" id="JABANP010000850">
    <property type="protein sequence ID" value="KAF4678712.1"/>
    <property type="molecule type" value="Genomic_DNA"/>
</dbReference>
<sequence length="235" mass="25243">MAFCVRAELLTAGGHTPTIRNGGSLAMAPDGEKFILFGGDPLESFSTPVVTTLAETPTTPWQKVLPVAEGPPSRPSLVSFASAVVTEVGGTDGQQQGLYLIVFGGVGGDRASIGETYAFDLNRRLWRRLFFPHGGPPPRHSSGLCISHNTEVLLFGGISDPERLRRSDLWSLDLSKVDWSYDRIPSQYHSIGGAVWRKVKVGSSSTALRPSPRDKFAMASHQPSGSIYLFGGKTG</sequence>
<name>A0A7J6N465_PEROL</name>
<organism evidence="3 4">
    <name type="scientific">Perkinsus olseni</name>
    <name type="common">Perkinsus atlanticus</name>
    <dbReference type="NCBI Taxonomy" id="32597"/>
    <lineage>
        <taxon>Eukaryota</taxon>
        <taxon>Sar</taxon>
        <taxon>Alveolata</taxon>
        <taxon>Perkinsozoa</taxon>
        <taxon>Perkinsea</taxon>
        <taxon>Perkinsida</taxon>
        <taxon>Perkinsidae</taxon>
        <taxon>Perkinsus</taxon>
    </lineage>
</organism>
<comment type="caution">
    <text evidence="3">The sequence shown here is derived from an EMBL/GenBank/DDBJ whole genome shotgun (WGS) entry which is preliminary data.</text>
</comment>
<evidence type="ECO:0000313" key="4">
    <source>
        <dbReference type="Proteomes" id="UP000541610"/>
    </source>
</evidence>
<evidence type="ECO:0000256" key="1">
    <source>
        <dbReference type="ARBA" id="ARBA00022441"/>
    </source>
</evidence>
<dbReference type="SUPFAM" id="SSF50965">
    <property type="entry name" value="Galactose oxidase, central domain"/>
    <property type="match status" value="1"/>
</dbReference>
<gene>
    <name evidence="3" type="ORF">FOZ60_016235</name>
</gene>
<evidence type="ECO:0000256" key="2">
    <source>
        <dbReference type="ARBA" id="ARBA00022737"/>
    </source>
</evidence>
<dbReference type="AlphaFoldDB" id="A0A7J6N465"/>
<keyword evidence="1" id="KW-0880">Kelch repeat</keyword>
<dbReference type="InterPro" id="IPR015915">
    <property type="entry name" value="Kelch-typ_b-propeller"/>
</dbReference>
<accession>A0A7J6N465</accession>
<proteinExistence type="predicted"/>
<evidence type="ECO:0000313" key="3">
    <source>
        <dbReference type="EMBL" id="KAF4678712.1"/>
    </source>
</evidence>
<protein>
    <recommendedName>
        <fullName evidence="5">Leucine-zipper-like transcriptional regulator 1</fullName>
    </recommendedName>
</protein>
<dbReference type="PANTHER" id="PTHR46093">
    <property type="entry name" value="ACYL-COA-BINDING DOMAIN-CONTAINING PROTEIN 5"/>
    <property type="match status" value="1"/>
</dbReference>
<dbReference type="PANTHER" id="PTHR46093:SF18">
    <property type="entry name" value="FIBRONECTIN TYPE-III DOMAIN-CONTAINING PROTEIN"/>
    <property type="match status" value="1"/>
</dbReference>
<reference evidence="3 4" key="1">
    <citation type="submission" date="2020-04" db="EMBL/GenBank/DDBJ databases">
        <title>Perkinsus olseni comparative genomics.</title>
        <authorList>
            <person name="Bogema D.R."/>
        </authorList>
    </citation>
    <scope>NUCLEOTIDE SEQUENCE [LARGE SCALE GENOMIC DNA]</scope>
    <source>
        <strain evidence="3">00978-12</strain>
    </source>
</reference>
<dbReference type="Gene3D" id="2.120.10.80">
    <property type="entry name" value="Kelch-type beta propeller"/>
    <property type="match status" value="1"/>
</dbReference>
<keyword evidence="2" id="KW-0677">Repeat</keyword>
<evidence type="ECO:0008006" key="5">
    <source>
        <dbReference type="Google" id="ProtNLM"/>
    </source>
</evidence>
<dbReference type="InterPro" id="IPR011043">
    <property type="entry name" value="Gal_Oxase/kelch_b-propeller"/>
</dbReference>
<dbReference type="Proteomes" id="UP000541610">
    <property type="component" value="Unassembled WGS sequence"/>
</dbReference>